<accession>A0A1I2X004</accession>
<dbReference type="AlphaFoldDB" id="A0A1I2X004"/>
<dbReference type="Pfam" id="PF14393">
    <property type="entry name" value="DUF4422"/>
    <property type="match status" value="1"/>
</dbReference>
<protein>
    <recommendedName>
        <fullName evidence="1">DUF4422 domain-containing protein</fullName>
    </recommendedName>
</protein>
<dbReference type="OrthoDB" id="9798746at2"/>
<dbReference type="EMBL" id="FOOX01000015">
    <property type="protein sequence ID" value="SFH06904.1"/>
    <property type="molecule type" value="Genomic_DNA"/>
</dbReference>
<dbReference type="Proteomes" id="UP000199337">
    <property type="component" value="Unassembled WGS sequence"/>
</dbReference>
<evidence type="ECO:0000313" key="2">
    <source>
        <dbReference type="EMBL" id="SFH06904.1"/>
    </source>
</evidence>
<dbReference type="STRING" id="341036.SAMN05660649_03729"/>
<proteinExistence type="predicted"/>
<dbReference type="RefSeq" id="WP_092473145.1">
    <property type="nucleotide sequence ID" value="NZ_FOOX01000015.1"/>
</dbReference>
<reference evidence="3" key="1">
    <citation type="submission" date="2016-10" db="EMBL/GenBank/DDBJ databases">
        <authorList>
            <person name="Varghese N."/>
            <person name="Submissions S."/>
        </authorList>
    </citation>
    <scope>NUCLEOTIDE SEQUENCE [LARGE SCALE GENOMIC DNA]</scope>
    <source>
        <strain evidence="3">DSM 17038</strain>
    </source>
</reference>
<sequence length="300" mass="35563">MSFSIKIYVSCHKDSYVSTHAMLFPIQVGAVLSKSRFGSMLYDDTGDNISFKNRSYCELTAQYWAWKNEEADFFGFFHYRRYLAFVKKSLVDCCAMPKKLPFAYKIYKLPDEITLEKLGYNTETMSNIISSYDVISPIAEEMYVSVYNHYQDTEFHDALDLDLVLEIIGEKYPEFQDAAQEYMNSTKHYFGNIYIMRKEIFHSYCKWLFKILETFDSRKDFSKYSGKAYRVDGYLGERLFGIYYTWLKKQPHVSWAELPRAHFEAFPGETDNFSVMKRINTFFPPGTRRRAWIKKLKTFN</sequence>
<evidence type="ECO:0000313" key="3">
    <source>
        <dbReference type="Proteomes" id="UP000199337"/>
    </source>
</evidence>
<gene>
    <name evidence="2" type="ORF">SAMN05660649_03729</name>
</gene>
<feature type="domain" description="DUF4422" evidence="1">
    <location>
        <begin position="6"/>
        <end position="245"/>
    </location>
</feature>
<dbReference type="InterPro" id="IPR025536">
    <property type="entry name" value="DUF4422"/>
</dbReference>
<evidence type="ECO:0000259" key="1">
    <source>
        <dbReference type="Pfam" id="PF14393"/>
    </source>
</evidence>
<keyword evidence="3" id="KW-1185">Reference proteome</keyword>
<name>A0A1I2X004_9FIRM</name>
<organism evidence="2 3">
    <name type="scientific">Desulfotruncus arcticus DSM 17038</name>
    <dbReference type="NCBI Taxonomy" id="1121424"/>
    <lineage>
        <taxon>Bacteria</taxon>
        <taxon>Bacillati</taxon>
        <taxon>Bacillota</taxon>
        <taxon>Clostridia</taxon>
        <taxon>Eubacteriales</taxon>
        <taxon>Desulfallaceae</taxon>
        <taxon>Desulfotruncus</taxon>
    </lineage>
</organism>